<keyword evidence="2 5" id="KW-0238">DNA-binding</keyword>
<dbReference type="PROSITE" id="PS01117">
    <property type="entry name" value="HTH_MARR_1"/>
    <property type="match status" value="1"/>
</dbReference>
<comment type="caution">
    <text evidence="5">The sequence shown here is derived from an EMBL/GenBank/DDBJ whole genome shotgun (WGS) entry which is preliminary data.</text>
</comment>
<dbReference type="PROSITE" id="PS50995">
    <property type="entry name" value="HTH_MARR_2"/>
    <property type="match status" value="1"/>
</dbReference>
<dbReference type="InterPro" id="IPR023187">
    <property type="entry name" value="Tscrpt_reg_MarR-type_CS"/>
</dbReference>
<evidence type="ECO:0000259" key="4">
    <source>
        <dbReference type="PROSITE" id="PS50995"/>
    </source>
</evidence>
<dbReference type="Gene3D" id="1.10.10.10">
    <property type="entry name" value="Winged helix-like DNA-binding domain superfamily/Winged helix DNA-binding domain"/>
    <property type="match status" value="1"/>
</dbReference>
<protein>
    <submittedName>
        <fullName evidence="5">DNA-binding MarR family transcriptional regulator</fullName>
    </submittedName>
</protein>
<dbReference type="InterPro" id="IPR036390">
    <property type="entry name" value="WH_DNA-bd_sf"/>
</dbReference>
<evidence type="ECO:0000256" key="2">
    <source>
        <dbReference type="ARBA" id="ARBA00023125"/>
    </source>
</evidence>
<evidence type="ECO:0000256" key="3">
    <source>
        <dbReference type="ARBA" id="ARBA00023163"/>
    </source>
</evidence>
<keyword evidence="3" id="KW-0804">Transcription</keyword>
<dbReference type="InterPro" id="IPR036388">
    <property type="entry name" value="WH-like_DNA-bd_sf"/>
</dbReference>
<evidence type="ECO:0000313" key="6">
    <source>
        <dbReference type="Proteomes" id="UP000749311"/>
    </source>
</evidence>
<sequence>MDLTSAHGCATTERDEVDHVLAAWRRERPDLDTCPMEVWSRITRLAQLLDGARARAYAAHELQVWEFDVLAALRRAGDPPRLSPGRLVRETHVTSGTMTNRIDRLESRGLVRRFAHPSDGRCVLVELTAEGSARVDASMADLLAAERSLATGLGDEEFRTLGVLLRTLLISQGS</sequence>
<keyword evidence="6" id="KW-1185">Reference proteome</keyword>
<feature type="domain" description="HTH marR-type" evidence="4">
    <location>
        <begin position="35"/>
        <end position="170"/>
    </location>
</feature>
<evidence type="ECO:0000256" key="1">
    <source>
        <dbReference type="ARBA" id="ARBA00023015"/>
    </source>
</evidence>
<dbReference type="GO" id="GO:0003677">
    <property type="term" value="F:DNA binding"/>
    <property type="evidence" value="ECO:0007669"/>
    <property type="project" value="UniProtKB-KW"/>
</dbReference>
<reference evidence="5 6" key="1">
    <citation type="submission" date="2020-02" db="EMBL/GenBank/DDBJ databases">
        <title>Sequencing the genomes of 1000 actinobacteria strains.</title>
        <authorList>
            <person name="Klenk H.-P."/>
        </authorList>
    </citation>
    <scope>NUCLEOTIDE SEQUENCE [LARGE SCALE GENOMIC DNA]</scope>
    <source>
        <strain evidence="5 6">DSM 19609</strain>
    </source>
</reference>
<dbReference type="EMBL" id="JAAMOZ010000001">
    <property type="protein sequence ID" value="NIH57875.1"/>
    <property type="molecule type" value="Genomic_DNA"/>
</dbReference>
<dbReference type="SUPFAM" id="SSF46785">
    <property type="entry name" value="Winged helix' DNA-binding domain"/>
    <property type="match status" value="1"/>
</dbReference>
<dbReference type="InterPro" id="IPR000835">
    <property type="entry name" value="HTH_MarR-typ"/>
</dbReference>
<dbReference type="PRINTS" id="PR00598">
    <property type="entry name" value="HTHMARR"/>
</dbReference>
<accession>A0ABX0SHJ7</accession>
<dbReference type="Proteomes" id="UP000749311">
    <property type="component" value="Unassembled WGS sequence"/>
</dbReference>
<dbReference type="PANTHER" id="PTHR33164:SF104">
    <property type="entry name" value="TRANSCRIPTIONAL REGULATORY PROTEIN"/>
    <property type="match status" value="1"/>
</dbReference>
<organism evidence="5 6">
    <name type="scientific">Brooklawnia cerclae</name>
    <dbReference type="NCBI Taxonomy" id="349934"/>
    <lineage>
        <taxon>Bacteria</taxon>
        <taxon>Bacillati</taxon>
        <taxon>Actinomycetota</taxon>
        <taxon>Actinomycetes</taxon>
        <taxon>Propionibacteriales</taxon>
        <taxon>Propionibacteriaceae</taxon>
        <taxon>Brooklawnia</taxon>
    </lineage>
</organism>
<dbReference type="SMART" id="SM00347">
    <property type="entry name" value="HTH_MARR"/>
    <property type="match status" value="1"/>
</dbReference>
<gene>
    <name evidence="5" type="ORF">FB473_002520</name>
</gene>
<dbReference type="InterPro" id="IPR039422">
    <property type="entry name" value="MarR/SlyA-like"/>
</dbReference>
<dbReference type="RefSeq" id="WP_167168302.1">
    <property type="nucleotide sequence ID" value="NZ_BAAAOO010000007.1"/>
</dbReference>
<evidence type="ECO:0000313" key="5">
    <source>
        <dbReference type="EMBL" id="NIH57875.1"/>
    </source>
</evidence>
<dbReference type="Pfam" id="PF12802">
    <property type="entry name" value="MarR_2"/>
    <property type="match status" value="1"/>
</dbReference>
<proteinExistence type="predicted"/>
<name>A0ABX0SHJ7_9ACTN</name>
<keyword evidence="1" id="KW-0805">Transcription regulation</keyword>
<dbReference type="PANTHER" id="PTHR33164">
    <property type="entry name" value="TRANSCRIPTIONAL REGULATOR, MARR FAMILY"/>
    <property type="match status" value="1"/>
</dbReference>